<evidence type="ECO:0000313" key="4">
    <source>
        <dbReference type="Proteomes" id="UP000005240"/>
    </source>
</evidence>
<feature type="signal peptide" evidence="1">
    <location>
        <begin position="1"/>
        <end position="18"/>
    </location>
</feature>
<dbReference type="EMBL" id="ADAS02000013">
    <property type="protein sequence ID" value="OAV97406.1"/>
    <property type="molecule type" value="Genomic_DNA"/>
</dbReference>
<organism evidence="2">
    <name type="scientific">Puccinia triticina (isolate 1-1 / race 1 (BBBD))</name>
    <name type="common">Brown leaf rust fungus</name>
    <dbReference type="NCBI Taxonomy" id="630390"/>
    <lineage>
        <taxon>Eukaryota</taxon>
        <taxon>Fungi</taxon>
        <taxon>Dikarya</taxon>
        <taxon>Basidiomycota</taxon>
        <taxon>Pucciniomycotina</taxon>
        <taxon>Pucciniomycetes</taxon>
        <taxon>Pucciniales</taxon>
        <taxon>Pucciniaceae</taxon>
        <taxon>Puccinia</taxon>
    </lineage>
</organism>
<gene>
    <name evidence="2" type="ORF">PTTG_11656</name>
</gene>
<dbReference type="EnsemblFungi" id="PTTG_11656-t43_1">
    <property type="protein sequence ID" value="PTTG_11656-t43_1-p1"/>
    <property type="gene ID" value="PTTG_11656"/>
</dbReference>
<evidence type="ECO:0000313" key="3">
    <source>
        <dbReference type="EnsemblFungi" id="PTTG_11656-t43_1-p1"/>
    </source>
</evidence>
<keyword evidence="4" id="KW-1185">Reference proteome</keyword>
<evidence type="ECO:0000256" key="1">
    <source>
        <dbReference type="SAM" id="SignalP"/>
    </source>
</evidence>
<reference evidence="2" key="1">
    <citation type="submission" date="2009-11" db="EMBL/GenBank/DDBJ databases">
        <authorList>
            <consortium name="The Broad Institute Genome Sequencing Platform"/>
            <person name="Ward D."/>
            <person name="Feldgarden M."/>
            <person name="Earl A."/>
            <person name="Young S.K."/>
            <person name="Zeng Q."/>
            <person name="Koehrsen M."/>
            <person name="Alvarado L."/>
            <person name="Berlin A."/>
            <person name="Bochicchio J."/>
            <person name="Borenstein D."/>
            <person name="Chapman S.B."/>
            <person name="Chen Z."/>
            <person name="Engels R."/>
            <person name="Freedman E."/>
            <person name="Gellesch M."/>
            <person name="Goldberg J."/>
            <person name="Griggs A."/>
            <person name="Gujja S."/>
            <person name="Heilman E."/>
            <person name="Heiman D."/>
            <person name="Hepburn T."/>
            <person name="Howarth C."/>
            <person name="Jen D."/>
            <person name="Larson L."/>
            <person name="Lewis B."/>
            <person name="Mehta T."/>
            <person name="Park D."/>
            <person name="Pearson M."/>
            <person name="Roberts A."/>
            <person name="Saif S."/>
            <person name="Shea T."/>
            <person name="Shenoy N."/>
            <person name="Sisk P."/>
            <person name="Stolte C."/>
            <person name="Sykes S."/>
            <person name="Thomson T."/>
            <person name="Walk T."/>
            <person name="White J."/>
            <person name="Yandava C."/>
            <person name="Izard J."/>
            <person name="Baranova O.V."/>
            <person name="Blanton J.M."/>
            <person name="Tanner A.C."/>
            <person name="Dewhirst F.E."/>
            <person name="Haas B."/>
            <person name="Nusbaum C."/>
            <person name="Birren B."/>
        </authorList>
    </citation>
    <scope>NUCLEOTIDE SEQUENCE [LARGE SCALE GENOMIC DNA]</scope>
    <source>
        <strain evidence="2">1-1 BBBD Race 1</strain>
    </source>
</reference>
<feature type="chain" id="PRO_5008110370" evidence="1">
    <location>
        <begin position="19"/>
        <end position="414"/>
    </location>
</feature>
<sequence>MIPSNLTYLFLALQIVRASHQAPSYSLPSEESITAAAPGILRNRDGHSGSSRAVTEAAQRQIEGKGKHLQSNQHWQEGVNNANLDNAIRLDLTPQVVESNDIRQQIYNFGNMYPKDYLIWDITRKLLNIHEDWIGSAGDYPRLVKGWRALLKLIEEAGRLNLDRNHPLVRGRLIFIASSLVNYLTNDNLTPPEVLDVLLQWQRDNFPRVVKSFVESEILFGWLESEKPTVFTPTIKFLMTNRSFKPLRRSLKALDDEGEDRVVFAFLCAMMEFLERERNKWNNTRHFFHDFFRPFLKSKDPYGMIQKYDTWDKMIKAGSNFFQQGNMDLIEKQLNGDGGRWHQLELVTVYFFLKYVKNMKKENVEEASRFEDYLEGELDRHKKFIEEIIPGFKIHKSRKVKNNSTEASKKRGDY</sequence>
<dbReference type="AlphaFoldDB" id="A0A180GX57"/>
<dbReference type="OrthoDB" id="10571081at2759"/>
<name>A0A180GX57_PUCT1</name>
<accession>A0A180GX57</accession>
<reference evidence="2" key="2">
    <citation type="submission" date="2016-05" db="EMBL/GenBank/DDBJ databases">
        <title>Comparative analysis highlights variable genome content of wheat rusts and divergence of the mating loci.</title>
        <authorList>
            <person name="Cuomo C.A."/>
            <person name="Bakkeren G."/>
            <person name="Szabo L."/>
            <person name="Khalil H."/>
            <person name="Joly D."/>
            <person name="Goldberg J."/>
            <person name="Young S."/>
            <person name="Zeng Q."/>
            <person name="Fellers J."/>
        </authorList>
    </citation>
    <scope>NUCLEOTIDE SEQUENCE [LARGE SCALE GENOMIC DNA]</scope>
    <source>
        <strain evidence="2">1-1 BBBD Race 1</strain>
    </source>
</reference>
<keyword evidence="1" id="KW-0732">Signal</keyword>
<evidence type="ECO:0000313" key="2">
    <source>
        <dbReference type="EMBL" id="OAV97406.1"/>
    </source>
</evidence>
<proteinExistence type="predicted"/>
<reference evidence="3" key="4">
    <citation type="submission" date="2025-05" db="UniProtKB">
        <authorList>
            <consortium name="EnsemblFungi"/>
        </authorList>
    </citation>
    <scope>IDENTIFICATION</scope>
    <source>
        <strain evidence="3">isolate 1-1 / race 1 (BBBD)</strain>
    </source>
</reference>
<dbReference type="VEuPathDB" id="FungiDB:PTTG_11656"/>
<reference evidence="3 4" key="3">
    <citation type="journal article" date="2017" name="G3 (Bethesda)">
        <title>Comparative analysis highlights variable genome content of wheat rusts and divergence of the mating loci.</title>
        <authorList>
            <person name="Cuomo C.A."/>
            <person name="Bakkeren G."/>
            <person name="Khalil H.B."/>
            <person name="Panwar V."/>
            <person name="Joly D."/>
            <person name="Linning R."/>
            <person name="Sakthikumar S."/>
            <person name="Song X."/>
            <person name="Adiconis X."/>
            <person name="Fan L."/>
            <person name="Goldberg J.M."/>
            <person name="Levin J.Z."/>
            <person name="Young S."/>
            <person name="Zeng Q."/>
            <person name="Anikster Y."/>
            <person name="Bruce M."/>
            <person name="Wang M."/>
            <person name="Yin C."/>
            <person name="McCallum B."/>
            <person name="Szabo L.J."/>
            <person name="Hulbert S."/>
            <person name="Chen X."/>
            <person name="Fellers J.P."/>
        </authorList>
    </citation>
    <scope>NUCLEOTIDE SEQUENCE</scope>
    <source>
        <strain evidence="4">Isolate 1-1 / race 1 (BBBD)</strain>
        <strain evidence="3">isolate 1-1 / race 1 (BBBD)</strain>
    </source>
</reference>
<protein>
    <submittedName>
        <fullName evidence="2 3">Uncharacterized protein</fullName>
    </submittedName>
</protein>
<dbReference type="Proteomes" id="UP000005240">
    <property type="component" value="Unassembled WGS sequence"/>
</dbReference>